<name>D9QRR6_ACEAZ</name>
<dbReference type="SUPFAM" id="SSF53901">
    <property type="entry name" value="Thiolase-like"/>
    <property type="match status" value="1"/>
</dbReference>
<dbReference type="STRING" id="574087.Acear_1702"/>
<dbReference type="AlphaFoldDB" id="D9QRR6"/>
<dbReference type="EMBL" id="CP002105">
    <property type="protein sequence ID" value="ADL13207.1"/>
    <property type="molecule type" value="Genomic_DNA"/>
</dbReference>
<organism evidence="1 2">
    <name type="scientific">Acetohalobium arabaticum (strain ATCC 49924 / DSM 5501 / Z-7288)</name>
    <dbReference type="NCBI Taxonomy" id="574087"/>
    <lineage>
        <taxon>Bacteria</taxon>
        <taxon>Bacillati</taxon>
        <taxon>Bacillota</taxon>
        <taxon>Clostridia</taxon>
        <taxon>Halanaerobiales</taxon>
        <taxon>Halobacteroidaceae</taxon>
        <taxon>Acetohalobium</taxon>
    </lineage>
</organism>
<evidence type="ECO:0000313" key="1">
    <source>
        <dbReference type="EMBL" id="ADL13207.1"/>
    </source>
</evidence>
<evidence type="ECO:0000313" key="2">
    <source>
        <dbReference type="Proteomes" id="UP000001661"/>
    </source>
</evidence>
<protein>
    <submittedName>
        <fullName evidence="1">Stage V sporulation protein AD</fullName>
    </submittedName>
</protein>
<dbReference type="HOGENOM" id="CLU_048574_0_0_9"/>
<dbReference type="NCBIfam" id="NF006160">
    <property type="entry name" value="PRK08304.1"/>
    <property type="match status" value="1"/>
</dbReference>
<gene>
    <name evidence="1" type="ordered locus">Acear_1702</name>
</gene>
<dbReference type="Pfam" id="PF07451">
    <property type="entry name" value="SpoVAD"/>
    <property type="match status" value="1"/>
</dbReference>
<dbReference type="Gene3D" id="3.40.47.40">
    <property type="entry name" value="Stage V sporulation protein AD"/>
    <property type="match status" value="1"/>
</dbReference>
<dbReference type="InterPro" id="IPR038369">
    <property type="entry name" value="SpoVAD_sf"/>
</dbReference>
<dbReference type="InterPro" id="IPR016039">
    <property type="entry name" value="Thiolase-like"/>
</dbReference>
<dbReference type="GO" id="GO:0016746">
    <property type="term" value="F:acyltransferase activity"/>
    <property type="evidence" value="ECO:0007669"/>
    <property type="project" value="InterPro"/>
</dbReference>
<accession>D9QRR6</accession>
<proteinExistence type="predicted"/>
<dbReference type="KEGG" id="aar:Acear_1702"/>
<sequence>MNKSIGQQTISFESQPKIISSSAIVGPKEGDGPLGEYFDKVLDDSYYQQDTWEKAERKMTKENIDLLLTKAKLSPDKIDYLVGGDLLNQVVTSNFSAVKFPVPYFGIYGACSTLAEGLILGAVLIDGGFGNRVINFTSSHYQSAERQYRTPNEYGDKYPPYKQWTATGAGAMITSRDGSGPVITEATPGQVVDLGIKDPQDMGSAMAPAAADTILQHLEDTGRTPNDYDLIVTGDLGEVGSEILAELLKEKGVDIADSHDDCGLMLYNSDQGVGAGGSGCACSAVVTASYLLPYINNGNFNRIFVVATGSLLSSVTSLQGDSIPCIAHGVVIENNSKSNAVGSIESKVKSEGK</sequence>
<dbReference type="PIRSF" id="PIRSF011570">
    <property type="entry name" value="SpoVAD"/>
    <property type="match status" value="1"/>
</dbReference>
<dbReference type="RefSeq" id="WP_013278652.1">
    <property type="nucleotide sequence ID" value="NC_014378.1"/>
</dbReference>
<reference evidence="1 2" key="1">
    <citation type="journal article" date="2010" name="Stand. Genomic Sci.">
        <title>Complete genome sequence of Acetohalobium arabaticum type strain (Z-7288).</title>
        <authorList>
            <person name="Sikorski J."/>
            <person name="Lapidus A."/>
            <person name="Chertkov O."/>
            <person name="Lucas S."/>
            <person name="Copeland A."/>
            <person name="Glavina Del Rio T."/>
            <person name="Nolan M."/>
            <person name="Tice H."/>
            <person name="Cheng J.F."/>
            <person name="Han C."/>
            <person name="Brambilla E."/>
            <person name="Pitluck S."/>
            <person name="Liolios K."/>
            <person name="Ivanova N."/>
            <person name="Mavromatis K."/>
            <person name="Mikhailova N."/>
            <person name="Pati A."/>
            <person name="Bruce D."/>
            <person name="Detter C."/>
            <person name="Tapia R."/>
            <person name="Goodwin L."/>
            <person name="Chen A."/>
            <person name="Palaniappan K."/>
            <person name="Land M."/>
            <person name="Hauser L."/>
            <person name="Chang Y.J."/>
            <person name="Jeffries C.D."/>
            <person name="Rohde M."/>
            <person name="Goker M."/>
            <person name="Spring S."/>
            <person name="Woyke T."/>
            <person name="Bristow J."/>
            <person name="Eisen J.A."/>
            <person name="Markowitz V."/>
            <person name="Hugenholtz P."/>
            <person name="Kyrpides N.C."/>
            <person name="Klenk H.P."/>
        </authorList>
    </citation>
    <scope>NUCLEOTIDE SEQUENCE [LARGE SCALE GENOMIC DNA]</scope>
    <source>
        <strain evidence="2">ATCC 49924 / DSM 5501 / Z-7288</strain>
    </source>
</reference>
<dbReference type="eggNOG" id="COG0183">
    <property type="taxonomic scope" value="Bacteria"/>
</dbReference>
<keyword evidence="2" id="KW-1185">Reference proteome</keyword>
<dbReference type="NCBIfam" id="TIGR02845">
    <property type="entry name" value="spore_V_AD"/>
    <property type="match status" value="1"/>
</dbReference>
<dbReference type="OrthoDB" id="9770068at2"/>
<dbReference type="Proteomes" id="UP000001661">
    <property type="component" value="Chromosome"/>
</dbReference>
<dbReference type="InterPro" id="IPR010894">
    <property type="entry name" value="SpoVAD"/>
</dbReference>